<organism evidence="1 2">
    <name type="scientific">Actinoplanes missouriensis (strain ATCC 14538 / DSM 43046 / CBS 188.64 / JCM 3121 / NBRC 102363 / NCIMB 12654 / NRRL B-3342 / UNCC 431)</name>
    <dbReference type="NCBI Taxonomy" id="512565"/>
    <lineage>
        <taxon>Bacteria</taxon>
        <taxon>Bacillati</taxon>
        <taxon>Actinomycetota</taxon>
        <taxon>Actinomycetes</taxon>
        <taxon>Micromonosporales</taxon>
        <taxon>Micromonosporaceae</taxon>
        <taxon>Actinoplanes</taxon>
    </lineage>
</organism>
<dbReference type="KEGG" id="ams:AMIS_38270"/>
<evidence type="ECO:0000313" key="2">
    <source>
        <dbReference type="Proteomes" id="UP000007882"/>
    </source>
</evidence>
<sequence>MRALLLDLRRCACSLETCSGVGSGYLAWLAANPDGYVFNSDPNWNPHSLTSYRAGCPFIQGVPASCWPYSMVPMD</sequence>
<dbReference type="HOGENOM" id="CLU_2662828_0_0_11"/>
<name>I0H7R0_ACTM4</name>
<dbReference type="Proteomes" id="UP000007882">
    <property type="component" value="Chromosome"/>
</dbReference>
<gene>
    <name evidence="1" type="ordered locus">AMIS_38270</name>
</gene>
<dbReference type="EMBL" id="AP012319">
    <property type="protein sequence ID" value="BAL89047.1"/>
    <property type="molecule type" value="Genomic_DNA"/>
</dbReference>
<keyword evidence="2" id="KW-1185">Reference proteome</keyword>
<accession>I0H7R0</accession>
<reference evidence="1 2" key="1">
    <citation type="submission" date="2012-02" db="EMBL/GenBank/DDBJ databases">
        <title>Complete genome sequence of Actinoplanes missouriensis 431 (= NBRC 102363).</title>
        <authorList>
            <person name="Ohnishi Y."/>
            <person name="Ishikawa J."/>
            <person name="Sekine M."/>
            <person name="Hosoyama A."/>
            <person name="Harada T."/>
            <person name="Narita H."/>
            <person name="Hata T."/>
            <person name="Konno Y."/>
            <person name="Tutikane K."/>
            <person name="Fujita N."/>
            <person name="Horinouchi S."/>
            <person name="Hayakawa M."/>
        </authorList>
    </citation>
    <scope>NUCLEOTIDE SEQUENCE [LARGE SCALE GENOMIC DNA]</scope>
    <source>
        <strain evidence="2">ATCC 14538 / DSM 43046 / CBS 188.64 / JCM 3121 / NBRC 102363 / NCIMB 12654 / NRRL B-3342 / UNCC 431</strain>
    </source>
</reference>
<protein>
    <submittedName>
        <fullName evidence="1">Uncharacterized protein</fullName>
    </submittedName>
</protein>
<proteinExistence type="predicted"/>
<evidence type="ECO:0000313" key="1">
    <source>
        <dbReference type="EMBL" id="BAL89047.1"/>
    </source>
</evidence>
<dbReference type="AlphaFoldDB" id="I0H7R0"/>
<dbReference type="STRING" id="512565.AMIS_38270"/>